<protein>
    <submittedName>
        <fullName evidence="9">Myb domain-containing protein</fullName>
    </submittedName>
</protein>
<keyword evidence="1" id="KW-0805">Transcription regulation</keyword>
<evidence type="ECO:0000256" key="3">
    <source>
        <dbReference type="ARBA" id="ARBA00023163"/>
    </source>
</evidence>
<feature type="domain" description="Myb-like" evidence="6">
    <location>
        <begin position="57"/>
        <end position="101"/>
    </location>
</feature>
<keyword evidence="4" id="KW-0539">Nucleus</keyword>
<dbReference type="PANTHER" id="PTHR12802:SF155">
    <property type="entry name" value="DEUBIQUITINASE MYSM1"/>
    <property type="match status" value="1"/>
</dbReference>
<evidence type="ECO:0000313" key="10">
    <source>
        <dbReference type="Proteomes" id="UP001071777"/>
    </source>
</evidence>
<accession>A0ABQ8P6E1</accession>
<evidence type="ECO:0000259" key="7">
    <source>
        <dbReference type="PROSITE" id="PS51293"/>
    </source>
</evidence>
<evidence type="ECO:0000256" key="5">
    <source>
        <dbReference type="SAM" id="MobiDB-lite"/>
    </source>
</evidence>
<feature type="region of interest" description="Disordered" evidence="5">
    <location>
        <begin position="202"/>
        <end position="259"/>
    </location>
</feature>
<dbReference type="Proteomes" id="UP001071777">
    <property type="component" value="Unassembled WGS sequence"/>
</dbReference>
<reference evidence="9" key="1">
    <citation type="submission" date="2022-10" db="EMBL/GenBank/DDBJ databases">
        <title>Adaptive evolution leads to modifications in subtelomeric GC content in a zoonotic Cryptosporidium species.</title>
        <authorList>
            <person name="Li J."/>
            <person name="Feng Y."/>
            <person name="Xiao L."/>
        </authorList>
    </citation>
    <scope>NUCLEOTIDE SEQUENCE</scope>
    <source>
        <strain evidence="9">25894</strain>
    </source>
</reference>
<evidence type="ECO:0000256" key="1">
    <source>
        <dbReference type="ARBA" id="ARBA00023015"/>
    </source>
</evidence>
<feature type="domain" description="HTH myb-type" evidence="8">
    <location>
        <begin position="57"/>
        <end position="105"/>
    </location>
</feature>
<dbReference type="InterPro" id="IPR017930">
    <property type="entry name" value="Myb_dom"/>
</dbReference>
<sequence>MLNYTVGSENTDNGVICYYGEEEAIGGYPKRKFEEESEEGFEKGPRKKRYMLGQNVGKWTDEEHNRFVMALKKFGRNWTLVQQEVKTRTLVQIRSHAQKYFLKKVRGIAPSTLTMDSKLISTASDGIVPTWLLQDDANYANKTSINTSSSINQSNVGMHAGGVGGSATGSRALANVNLYMYDEASNPELSIIDEQANLVNACSSSSGVPSSSGNNSSSSSSNNNTTSSSGSSSSICDSGSIHDGMSGMTGGGSPVMDSSNMVMTGNMNMLATPIMEPSGGLSPDIRYSGYMGGGLLVDDQRDLCGYHDYRTNLMDVKSEMTPKFDYSPQGSGTISKHIINDCIFDEPYSGKRVSVDSTSLVSTAVSSPASIGPEKNYVPVSPMGLDMILMPPTVDINQGESTNPQQHFARDFHVASGRASQGSPQGTASSSSVGAGCDSNSSLRGGAGVIPDLGSYLFSCSFEDNENVINPSISLSNCDVPWPLTGSDQFFHPNDSDNMISSSSPSASSSISYLDMDSSGEARQYSPGTPPSQNKHYDIGSTLSDFVYCGDSLGVDLLNVYTNLRGDSSSPIIDNADVTDFI</sequence>
<dbReference type="CDD" id="cd00167">
    <property type="entry name" value="SANT"/>
    <property type="match status" value="1"/>
</dbReference>
<dbReference type="PROSITE" id="PS51294">
    <property type="entry name" value="HTH_MYB"/>
    <property type="match status" value="1"/>
</dbReference>
<dbReference type="NCBIfam" id="TIGR01557">
    <property type="entry name" value="myb_SHAQKYF"/>
    <property type="match status" value="1"/>
</dbReference>
<keyword evidence="10" id="KW-1185">Reference proteome</keyword>
<feature type="compositionally biased region" description="Low complexity" evidence="5">
    <location>
        <begin position="203"/>
        <end position="239"/>
    </location>
</feature>
<dbReference type="SMART" id="SM00717">
    <property type="entry name" value="SANT"/>
    <property type="match status" value="1"/>
</dbReference>
<dbReference type="Pfam" id="PF00249">
    <property type="entry name" value="Myb_DNA-binding"/>
    <property type="match status" value="1"/>
</dbReference>
<evidence type="ECO:0000259" key="8">
    <source>
        <dbReference type="PROSITE" id="PS51294"/>
    </source>
</evidence>
<evidence type="ECO:0000256" key="2">
    <source>
        <dbReference type="ARBA" id="ARBA00023125"/>
    </source>
</evidence>
<dbReference type="InterPro" id="IPR001005">
    <property type="entry name" value="SANT/Myb"/>
</dbReference>
<organism evidence="9 10">
    <name type="scientific">Cryptosporidium canis</name>
    <dbReference type="NCBI Taxonomy" id="195482"/>
    <lineage>
        <taxon>Eukaryota</taxon>
        <taxon>Sar</taxon>
        <taxon>Alveolata</taxon>
        <taxon>Apicomplexa</taxon>
        <taxon>Conoidasida</taxon>
        <taxon>Coccidia</taxon>
        <taxon>Eucoccidiorida</taxon>
        <taxon>Eimeriorina</taxon>
        <taxon>Cryptosporidiidae</taxon>
        <taxon>Cryptosporidium</taxon>
    </lineage>
</organism>
<dbReference type="InterPro" id="IPR009057">
    <property type="entry name" value="Homeodomain-like_sf"/>
</dbReference>
<dbReference type="EMBL" id="JAPCXB010000074">
    <property type="protein sequence ID" value="KAJ1609992.1"/>
    <property type="molecule type" value="Genomic_DNA"/>
</dbReference>
<evidence type="ECO:0000313" key="9">
    <source>
        <dbReference type="EMBL" id="KAJ1609992.1"/>
    </source>
</evidence>
<name>A0ABQ8P6E1_9CRYT</name>
<feature type="region of interest" description="Disordered" evidence="5">
    <location>
        <begin position="415"/>
        <end position="438"/>
    </location>
</feature>
<dbReference type="PROSITE" id="PS51293">
    <property type="entry name" value="SANT"/>
    <property type="match status" value="1"/>
</dbReference>
<comment type="caution">
    <text evidence="9">The sequence shown here is derived from an EMBL/GenBank/DDBJ whole genome shotgun (WGS) entry which is preliminary data.</text>
</comment>
<evidence type="ECO:0000256" key="4">
    <source>
        <dbReference type="ARBA" id="ARBA00023242"/>
    </source>
</evidence>
<feature type="region of interest" description="Disordered" evidence="5">
    <location>
        <begin position="493"/>
        <end position="513"/>
    </location>
</feature>
<proteinExistence type="predicted"/>
<dbReference type="SUPFAM" id="SSF46689">
    <property type="entry name" value="Homeodomain-like"/>
    <property type="match status" value="1"/>
</dbReference>
<keyword evidence="3" id="KW-0804">Transcription</keyword>
<feature type="domain" description="SANT" evidence="7">
    <location>
        <begin position="54"/>
        <end position="105"/>
    </location>
</feature>
<feature type="compositionally biased region" description="Low complexity" evidence="5">
    <location>
        <begin position="496"/>
        <end position="513"/>
    </location>
</feature>
<gene>
    <name evidence="9" type="ORF">OJ252_2034</name>
</gene>
<dbReference type="InterPro" id="IPR006447">
    <property type="entry name" value="Myb_dom_plants"/>
</dbReference>
<dbReference type="Gene3D" id="1.10.10.60">
    <property type="entry name" value="Homeodomain-like"/>
    <property type="match status" value="1"/>
</dbReference>
<dbReference type="PROSITE" id="PS50090">
    <property type="entry name" value="MYB_LIKE"/>
    <property type="match status" value="1"/>
</dbReference>
<dbReference type="InterPro" id="IPR017884">
    <property type="entry name" value="SANT_dom"/>
</dbReference>
<evidence type="ECO:0000259" key="6">
    <source>
        <dbReference type="PROSITE" id="PS50090"/>
    </source>
</evidence>
<keyword evidence="2" id="KW-0238">DNA-binding</keyword>
<feature type="compositionally biased region" description="Polar residues" evidence="5">
    <location>
        <begin position="418"/>
        <end position="438"/>
    </location>
</feature>
<dbReference type="PANTHER" id="PTHR12802">
    <property type="entry name" value="SWI/SNF COMPLEX-RELATED"/>
    <property type="match status" value="1"/>
</dbReference>